<name>A0ABZ0L5B8_9BACL</name>
<evidence type="ECO:0000256" key="1">
    <source>
        <dbReference type="ARBA" id="ARBA00008984"/>
    </source>
</evidence>
<dbReference type="Gene3D" id="3.30.110.40">
    <property type="entry name" value="TusA-like domain"/>
    <property type="match status" value="1"/>
</dbReference>
<dbReference type="PROSITE" id="PS01148">
    <property type="entry name" value="UPF0033"/>
    <property type="match status" value="1"/>
</dbReference>
<dbReference type="SUPFAM" id="SSF52821">
    <property type="entry name" value="Rhodanese/Cell cycle control phosphatase"/>
    <property type="match status" value="1"/>
</dbReference>
<dbReference type="PANTHER" id="PTHR33279">
    <property type="entry name" value="SULFUR CARRIER PROTEIN YEDF-RELATED"/>
    <property type="match status" value="1"/>
</dbReference>
<keyword evidence="4" id="KW-1185">Reference proteome</keyword>
<feature type="domain" description="Rhodanese" evidence="2">
    <location>
        <begin position="101"/>
        <end position="185"/>
    </location>
</feature>
<sequence>MIQTDMMVDAKGLACPMPIVKTRKAMKELAPGCVMEIQATDKGSTADLKAWAGSSGHQYLGTTEEDGVLTHYLRKSNSDETEETVYPHVASNAELNDLLANRTEIVLLDVREEAEYAFGHIPGAISMPIGKIDTELSINKEALLYVICRSGSRSGMASQMLTEAGFVNVKNVVPGMSGWTGPLDKSIQ</sequence>
<comment type="similarity">
    <text evidence="1">Belongs to the sulfur carrier protein TusA family.</text>
</comment>
<evidence type="ECO:0000313" key="4">
    <source>
        <dbReference type="Proteomes" id="UP001303902"/>
    </source>
</evidence>
<dbReference type="InterPro" id="IPR001763">
    <property type="entry name" value="Rhodanese-like_dom"/>
</dbReference>
<protein>
    <submittedName>
        <fullName evidence="3">Sulfurtransferase TusA family protein</fullName>
    </submittedName>
</protein>
<gene>
    <name evidence="3" type="ORF">QWT69_01150</name>
</gene>
<dbReference type="InterPro" id="IPR001455">
    <property type="entry name" value="TusA-like"/>
</dbReference>
<dbReference type="InterPro" id="IPR036873">
    <property type="entry name" value="Rhodanese-like_dom_sf"/>
</dbReference>
<dbReference type="InterPro" id="IPR036868">
    <property type="entry name" value="TusA-like_sf"/>
</dbReference>
<accession>A0ABZ0L5B8</accession>
<proteinExistence type="inferred from homology"/>
<dbReference type="PANTHER" id="PTHR33279:SF6">
    <property type="entry name" value="SULFUR CARRIER PROTEIN YEDF-RELATED"/>
    <property type="match status" value="1"/>
</dbReference>
<dbReference type="SUPFAM" id="SSF64307">
    <property type="entry name" value="SirA-like"/>
    <property type="match status" value="1"/>
</dbReference>
<dbReference type="Proteomes" id="UP001303902">
    <property type="component" value="Chromosome"/>
</dbReference>
<dbReference type="Pfam" id="PF01206">
    <property type="entry name" value="TusA"/>
    <property type="match status" value="1"/>
</dbReference>
<dbReference type="RefSeq" id="WP_317968164.1">
    <property type="nucleotide sequence ID" value="NZ_CP129118.1"/>
</dbReference>
<dbReference type="SMART" id="SM00450">
    <property type="entry name" value="RHOD"/>
    <property type="match status" value="1"/>
</dbReference>
<evidence type="ECO:0000313" key="3">
    <source>
        <dbReference type="EMBL" id="WOV87756.1"/>
    </source>
</evidence>
<dbReference type="PROSITE" id="PS50206">
    <property type="entry name" value="RHODANESE_3"/>
    <property type="match status" value="1"/>
</dbReference>
<dbReference type="EMBL" id="CP129118">
    <property type="protein sequence ID" value="WOV87756.1"/>
    <property type="molecule type" value="Genomic_DNA"/>
</dbReference>
<dbReference type="Pfam" id="PF00581">
    <property type="entry name" value="Rhodanese"/>
    <property type="match status" value="1"/>
</dbReference>
<organism evidence="3 4">
    <name type="scientific">Sporosarcina oncorhynchi</name>
    <dbReference type="NCBI Taxonomy" id="3056444"/>
    <lineage>
        <taxon>Bacteria</taxon>
        <taxon>Bacillati</taxon>
        <taxon>Bacillota</taxon>
        <taxon>Bacilli</taxon>
        <taxon>Bacillales</taxon>
        <taxon>Caryophanaceae</taxon>
        <taxon>Sporosarcina</taxon>
    </lineage>
</organism>
<reference evidence="3 4" key="1">
    <citation type="submission" date="2023-06" db="EMBL/GenBank/DDBJ databases">
        <title>Sporosarcina sp. nov., isolated from Korean tranditional fermented seafood 'Jeotgal'.</title>
        <authorList>
            <person name="Yang A.I."/>
            <person name="Shin N.-R."/>
        </authorList>
    </citation>
    <scope>NUCLEOTIDE SEQUENCE [LARGE SCALE GENOMIC DNA]</scope>
    <source>
        <strain evidence="3 4">T2O-4</strain>
    </source>
</reference>
<evidence type="ECO:0000259" key="2">
    <source>
        <dbReference type="PROSITE" id="PS50206"/>
    </source>
</evidence>
<dbReference type="Gene3D" id="3.40.250.10">
    <property type="entry name" value="Rhodanese-like domain"/>
    <property type="match status" value="1"/>
</dbReference>
<dbReference type="CDD" id="cd00158">
    <property type="entry name" value="RHOD"/>
    <property type="match status" value="1"/>
</dbReference>
<dbReference type="CDD" id="cd00291">
    <property type="entry name" value="SirA_YedF_YeeD"/>
    <property type="match status" value="1"/>
</dbReference>